<dbReference type="AlphaFoldDB" id="A0A1I7W2U9"/>
<reference evidence="1" key="1">
    <citation type="submission" date="2012-04" db="EMBL/GenBank/DDBJ databases">
        <title>The Genome Sequence of Loa loa.</title>
        <authorList>
            <consortium name="The Broad Institute Genome Sequencing Platform"/>
            <consortium name="Broad Institute Genome Sequencing Center for Infectious Disease"/>
            <person name="Nutman T.B."/>
            <person name="Fink D.L."/>
            <person name="Russ C."/>
            <person name="Young S."/>
            <person name="Zeng Q."/>
            <person name="Gargeya S."/>
            <person name="Alvarado L."/>
            <person name="Berlin A."/>
            <person name="Chapman S.B."/>
            <person name="Chen Z."/>
            <person name="Freedman E."/>
            <person name="Gellesch M."/>
            <person name="Goldberg J."/>
            <person name="Griggs A."/>
            <person name="Gujja S."/>
            <person name="Heilman E.R."/>
            <person name="Heiman D."/>
            <person name="Howarth C."/>
            <person name="Mehta T."/>
            <person name="Neiman D."/>
            <person name="Pearson M."/>
            <person name="Roberts A."/>
            <person name="Saif S."/>
            <person name="Shea T."/>
            <person name="Shenoy N."/>
            <person name="Sisk P."/>
            <person name="Stolte C."/>
            <person name="Sykes S."/>
            <person name="White J."/>
            <person name="Yandava C."/>
            <person name="Haas B."/>
            <person name="Henn M.R."/>
            <person name="Nusbaum C."/>
            <person name="Birren B."/>
        </authorList>
    </citation>
    <scope>NUCLEOTIDE SEQUENCE [LARGE SCALE GENOMIC DNA]</scope>
</reference>
<name>A0A1I7W2U9_LOALO</name>
<keyword evidence="1" id="KW-1185">Reference proteome</keyword>
<proteinExistence type="predicted"/>
<reference evidence="2" key="2">
    <citation type="submission" date="2016-11" db="UniProtKB">
        <authorList>
            <consortium name="WormBaseParasite"/>
        </authorList>
    </citation>
    <scope>IDENTIFICATION</scope>
</reference>
<evidence type="ECO:0000313" key="1">
    <source>
        <dbReference type="Proteomes" id="UP000095285"/>
    </source>
</evidence>
<evidence type="ECO:0000313" key="2">
    <source>
        <dbReference type="WBParaSite" id="EN70_9072"/>
    </source>
</evidence>
<sequence length="197" mass="22591">MSKITGKRFTNWKSGIRRSTVCSTAKERVYLNKVSQNKGGGRSPRAFCESNHCYVGCDAYPTVDERMERLKKLGHCELCLKNDHLQETCVRINCFYCGSGHNSALCRKRNEMKKQSKHFKNGEESKTVVATVADDSIWETYMIYKEHTSPSVRMLTGMVGTRKYECPKITFRVQTLCGNVKNIQAYIVDSILERIHM</sequence>
<dbReference type="WBParaSite" id="EN70_9072">
    <property type="protein sequence ID" value="EN70_9072"/>
    <property type="gene ID" value="EN70_9072"/>
</dbReference>
<organism evidence="1 2">
    <name type="scientific">Loa loa</name>
    <name type="common">Eye worm</name>
    <name type="synonym">Filaria loa</name>
    <dbReference type="NCBI Taxonomy" id="7209"/>
    <lineage>
        <taxon>Eukaryota</taxon>
        <taxon>Metazoa</taxon>
        <taxon>Ecdysozoa</taxon>
        <taxon>Nematoda</taxon>
        <taxon>Chromadorea</taxon>
        <taxon>Rhabditida</taxon>
        <taxon>Spirurina</taxon>
        <taxon>Spiruromorpha</taxon>
        <taxon>Filarioidea</taxon>
        <taxon>Onchocercidae</taxon>
        <taxon>Loa</taxon>
    </lineage>
</organism>
<dbReference type="Proteomes" id="UP000095285">
    <property type="component" value="Unassembled WGS sequence"/>
</dbReference>
<protein>
    <submittedName>
        <fullName evidence="2">DUF1758 domain-containing protein</fullName>
    </submittedName>
</protein>
<accession>A0A1I7W2U9</accession>